<dbReference type="AlphaFoldDB" id="M7BR02"/>
<dbReference type="Proteomes" id="UP000031443">
    <property type="component" value="Unassembled WGS sequence"/>
</dbReference>
<reference evidence="2" key="1">
    <citation type="journal article" date="2013" name="Nat. Genet.">
        <title>The draft genomes of soft-shell turtle and green sea turtle yield insights into the development and evolution of the turtle-specific body plan.</title>
        <authorList>
            <person name="Wang Z."/>
            <person name="Pascual-Anaya J."/>
            <person name="Zadissa A."/>
            <person name="Li W."/>
            <person name="Niimura Y."/>
            <person name="Huang Z."/>
            <person name="Li C."/>
            <person name="White S."/>
            <person name="Xiong Z."/>
            <person name="Fang D."/>
            <person name="Wang B."/>
            <person name="Ming Y."/>
            <person name="Chen Y."/>
            <person name="Zheng Y."/>
            <person name="Kuraku S."/>
            <person name="Pignatelli M."/>
            <person name="Herrero J."/>
            <person name="Beal K."/>
            <person name="Nozawa M."/>
            <person name="Li Q."/>
            <person name="Wang J."/>
            <person name="Zhang H."/>
            <person name="Yu L."/>
            <person name="Shigenobu S."/>
            <person name="Wang J."/>
            <person name="Liu J."/>
            <person name="Flicek P."/>
            <person name="Searle S."/>
            <person name="Wang J."/>
            <person name="Kuratani S."/>
            <person name="Yin Y."/>
            <person name="Aken B."/>
            <person name="Zhang G."/>
            <person name="Irie N."/>
        </authorList>
    </citation>
    <scope>NUCLEOTIDE SEQUENCE [LARGE SCALE GENOMIC DNA]</scope>
</reference>
<organism evidence="1 2">
    <name type="scientific">Chelonia mydas</name>
    <name type="common">Green sea-turtle</name>
    <name type="synonym">Chelonia agassizi</name>
    <dbReference type="NCBI Taxonomy" id="8469"/>
    <lineage>
        <taxon>Eukaryota</taxon>
        <taxon>Metazoa</taxon>
        <taxon>Chordata</taxon>
        <taxon>Craniata</taxon>
        <taxon>Vertebrata</taxon>
        <taxon>Euteleostomi</taxon>
        <taxon>Archelosauria</taxon>
        <taxon>Testudinata</taxon>
        <taxon>Testudines</taxon>
        <taxon>Cryptodira</taxon>
        <taxon>Durocryptodira</taxon>
        <taxon>Americhelydia</taxon>
        <taxon>Chelonioidea</taxon>
        <taxon>Cheloniidae</taxon>
        <taxon>Chelonia</taxon>
    </lineage>
</organism>
<gene>
    <name evidence="1" type="ORF">UY3_02469</name>
</gene>
<keyword evidence="2" id="KW-1185">Reference proteome</keyword>
<evidence type="ECO:0000313" key="2">
    <source>
        <dbReference type="Proteomes" id="UP000031443"/>
    </source>
</evidence>
<protein>
    <submittedName>
        <fullName evidence="1">Uncharacterized protein</fullName>
    </submittedName>
</protein>
<accession>M7BR02</accession>
<sequence length="111" mass="12693">MEQLYRSPHSNAAAAVEVQLCHSKSLTLLHVDPLQQYISTIAATGKCSVSEERSQIIPDQLLLHFLHTEVNGRFPINWNSAYKVYKVARNFLCVFVRCCVHTRFVLDFQLS</sequence>
<proteinExistence type="predicted"/>
<name>M7BR02_CHEMY</name>
<evidence type="ECO:0000313" key="1">
    <source>
        <dbReference type="EMBL" id="EMP40306.1"/>
    </source>
</evidence>
<dbReference type="EMBL" id="KB514175">
    <property type="protein sequence ID" value="EMP40306.1"/>
    <property type="molecule type" value="Genomic_DNA"/>
</dbReference>